<evidence type="ECO:0000313" key="1">
    <source>
        <dbReference type="EMBL" id="CAB5220348.1"/>
    </source>
</evidence>
<proteinExistence type="predicted"/>
<name>A0A6J7WU51_9CAUD</name>
<protein>
    <submittedName>
        <fullName evidence="1">Uncharacterized protein</fullName>
    </submittedName>
</protein>
<organism evidence="1">
    <name type="scientific">uncultured Caudovirales phage</name>
    <dbReference type="NCBI Taxonomy" id="2100421"/>
    <lineage>
        <taxon>Viruses</taxon>
        <taxon>Duplodnaviria</taxon>
        <taxon>Heunggongvirae</taxon>
        <taxon>Uroviricota</taxon>
        <taxon>Caudoviricetes</taxon>
        <taxon>Peduoviridae</taxon>
        <taxon>Maltschvirus</taxon>
        <taxon>Maltschvirus maltsch</taxon>
    </lineage>
</organism>
<sequence>MFNIVVALCGALGGWVLKVIWDAIKELQGELRDVDKRMHEDFVRRDDFKDAIREIKEDMRAGFDKVDSTLGLLFKKLEAKEDK</sequence>
<accession>A0A6J7WU51</accession>
<gene>
    <name evidence="1" type="ORF">UFOVP236_34</name>
</gene>
<reference evidence="1" key="1">
    <citation type="submission" date="2020-05" db="EMBL/GenBank/DDBJ databases">
        <authorList>
            <person name="Chiriac C."/>
            <person name="Salcher M."/>
            <person name="Ghai R."/>
            <person name="Kavagutti S V."/>
        </authorList>
    </citation>
    <scope>NUCLEOTIDE SEQUENCE</scope>
</reference>
<dbReference type="EMBL" id="LR798284">
    <property type="protein sequence ID" value="CAB5220348.1"/>
    <property type="molecule type" value="Genomic_DNA"/>
</dbReference>